<dbReference type="Pfam" id="PF00647">
    <property type="entry name" value="EF1G"/>
    <property type="match status" value="1"/>
</dbReference>
<dbReference type="FunFam" id="3.30.70.1010:FF:000001">
    <property type="entry name" value="Elongation factor 1-gamma 1"/>
    <property type="match status" value="1"/>
</dbReference>
<evidence type="ECO:0000256" key="4">
    <source>
        <dbReference type="SAM" id="MobiDB-lite"/>
    </source>
</evidence>
<protein>
    <recommendedName>
        <fullName evidence="9">Elongation factor 1-gamma</fullName>
    </recommendedName>
</protein>
<evidence type="ECO:0000256" key="2">
    <source>
        <dbReference type="ARBA" id="ARBA00022917"/>
    </source>
</evidence>
<dbReference type="EMBL" id="KZ346108">
    <property type="protein sequence ID" value="PIO70938.1"/>
    <property type="molecule type" value="Genomic_DNA"/>
</dbReference>
<dbReference type="PROSITE" id="PS50040">
    <property type="entry name" value="EF1G_C"/>
    <property type="match status" value="1"/>
</dbReference>
<dbReference type="InterPro" id="IPR050802">
    <property type="entry name" value="EF-GSTs"/>
</dbReference>
<dbReference type="CDD" id="cd03181">
    <property type="entry name" value="GST_C_EF1Bgamma_like"/>
    <property type="match status" value="1"/>
</dbReference>
<evidence type="ECO:0000313" key="7">
    <source>
        <dbReference type="EMBL" id="PIO70938.1"/>
    </source>
</evidence>
<evidence type="ECO:0000256" key="3">
    <source>
        <dbReference type="PROSITE-ProRule" id="PRU00519"/>
    </source>
</evidence>
<dbReference type="InterPro" id="IPR010987">
    <property type="entry name" value="Glutathione-S-Trfase_C-like"/>
</dbReference>
<name>A0A2G9UKZ3_TELCI</name>
<reference evidence="7 8" key="1">
    <citation type="submission" date="2015-09" db="EMBL/GenBank/DDBJ databases">
        <title>Draft genome of the parasitic nematode Teladorsagia circumcincta isolate WARC Sus (inbred).</title>
        <authorList>
            <person name="Mitreva M."/>
        </authorList>
    </citation>
    <scope>NUCLEOTIDE SEQUENCE [LARGE SCALE GENOMIC DNA]</scope>
    <source>
        <strain evidence="7 8">S</strain>
    </source>
</reference>
<dbReference type="OrthoDB" id="249703at2759"/>
<dbReference type="InterPro" id="IPR036282">
    <property type="entry name" value="Glutathione-S-Trfase_C_sf"/>
</dbReference>
<dbReference type="PANTHER" id="PTHR43986:SF1">
    <property type="entry name" value="ELONGATION FACTOR 1-GAMMA"/>
    <property type="match status" value="1"/>
</dbReference>
<evidence type="ECO:0000259" key="5">
    <source>
        <dbReference type="PROSITE" id="PS50040"/>
    </source>
</evidence>
<feature type="domain" description="GST C-terminal" evidence="6">
    <location>
        <begin position="1"/>
        <end position="126"/>
    </location>
</feature>
<dbReference type="SUPFAM" id="SSF47616">
    <property type="entry name" value="GST C-terminal domain-like"/>
    <property type="match status" value="1"/>
</dbReference>
<dbReference type="SUPFAM" id="SSF89942">
    <property type="entry name" value="eEF1-gamma domain"/>
    <property type="match status" value="1"/>
</dbReference>
<evidence type="ECO:0000313" key="8">
    <source>
        <dbReference type="Proteomes" id="UP000230423"/>
    </source>
</evidence>
<dbReference type="GO" id="GO:0005634">
    <property type="term" value="C:nucleus"/>
    <property type="evidence" value="ECO:0007669"/>
    <property type="project" value="TreeGrafter"/>
</dbReference>
<dbReference type="InterPro" id="IPR004046">
    <property type="entry name" value="GST_C"/>
</dbReference>
<evidence type="ECO:0008006" key="9">
    <source>
        <dbReference type="Google" id="ProtNLM"/>
    </source>
</evidence>
<dbReference type="AlphaFoldDB" id="A0A2G9UKZ3"/>
<dbReference type="Pfam" id="PF00043">
    <property type="entry name" value="GST_C"/>
    <property type="match status" value="1"/>
</dbReference>
<keyword evidence="8" id="KW-1185">Reference proteome</keyword>
<dbReference type="SMART" id="SM01183">
    <property type="entry name" value="EF1G"/>
    <property type="match status" value="1"/>
</dbReference>
<organism evidence="7 8">
    <name type="scientific">Teladorsagia circumcincta</name>
    <name type="common">Brown stomach worm</name>
    <name type="synonym">Ostertagia circumcincta</name>
    <dbReference type="NCBI Taxonomy" id="45464"/>
    <lineage>
        <taxon>Eukaryota</taxon>
        <taxon>Metazoa</taxon>
        <taxon>Ecdysozoa</taxon>
        <taxon>Nematoda</taxon>
        <taxon>Chromadorea</taxon>
        <taxon>Rhabditida</taxon>
        <taxon>Rhabditina</taxon>
        <taxon>Rhabditomorpha</taxon>
        <taxon>Strongyloidea</taxon>
        <taxon>Trichostrongylidae</taxon>
        <taxon>Teladorsagia</taxon>
    </lineage>
</organism>
<accession>A0A2G9UKZ3</accession>
<keyword evidence="1 3" id="KW-0251">Elongation factor</keyword>
<feature type="region of interest" description="Disordered" evidence="4">
    <location>
        <begin position="130"/>
        <end position="167"/>
    </location>
</feature>
<dbReference type="PROSITE" id="PS50405">
    <property type="entry name" value="GST_CTER"/>
    <property type="match status" value="1"/>
</dbReference>
<dbReference type="InterPro" id="IPR001662">
    <property type="entry name" value="EF1B_G_C"/>
</dbReference>
<keyword evidence="2 3" id="KW-0648">Protein biosynthesis</keyword>
<dbReference type="Proteomes" id="UP000230423">
    <property type="component" value="Unassembled WGS sequence"/>
</dbReference>
<evidence type="ECO:0000259" key="6">
    <source>
        <dbReference type="PROSITE" id="PS50405"/>
    </source>
</evidence>
<feature type="compositionally biased region" description="Basic and acidic residues" evidence="4">
    <location>
        <begin position="143"/>
        <end position="161"/>
    </location>
</feature>
<evidence type="ECO:0000256" key="1">
    <source>
        <dbReference type="ARBA" id="ARBA00022768"/>
    </source>
</evidence>
<dbReference type="Gene3D" id="1.20.1050.10">
    <property type="match status" value="1"/>
</dbReference>
<gene>
    <name evidence="7" type="ORF">TELCIR_07182</name>
</gene>
<feature type="compositionally biased region" description="Basic residues" evidence="4">
    <location>
        <begin position="133"/>
        <end position="142"/>
    </location>
</feature>
<feature type="domain" description="EF-1-gamma C-terminal" evidence="5">
    <location>
        <begin position="176"/>
        <end position="335"/>
    </location>
</feature>
<dbReference type="GO" id="GO:0005737">
    <property type="term" value="C:cytoplasm"/>
    <property type="evidence" value="ECO:0007669"/>
    <property type="project" value="TreeGrafter"/>
</dbReference>
<proteinExistence type="predicted"/>
<sequence length="335" mass="38202">MTPAFEGDVNLFGAESIAVHVAGCASGCAKNVVDTYKAELFAQLTHLDEILLAKTFLVGERLSLADISVALDLLPAFQHVFDAPIRKKYGNVTRWFQTVVHQPVVKDVLKEVHLCDKVSQFNQAKFNEISSKHQQHHVKHAPKKEEKKKDHPKPAPKAKEAEVDDGADDGVVVEKSKDPFADMPKGTFVMDSFKRVYSNEDTATKAIPYFWDNFDAEANSIWYCEYKFPTELTLTFMSCNLISGMYQRLEKLKKNAFASMILFGTDNNSTISGIWIWRGQELAFPLSPDWQVDYESYTWTKLDPKDEKTKKMVNEYLMWEGDFDGKKFNQGKIFK</sequence>
<dbReference type="GO" id="GO:0003746">
    <property type="term" value="F:translation elongation factor activity"/>
    <property type="evidence" value="ECO:0007669"/>
    <property type="project" value="UniProtKB-UniRule"/>
</dbReference>
<dbReference type="Gene3D" id="3.30.70.1010">
    <property type="entry name" value="Translation elongation factor EF1B, gamma chain, conserved domain"/>
    <property type="match status" value="1"/>
</dbReference>
<dbReference type="PANTHER" id="PTHR43986">
    <property type="entry name" value="ELONGATION FACTOR 1-GAMMA"/>
    <property type="match status" value="1"/>
</dbReference>
<dbReference type="InterPro" id="IPR036433">
    <property type="entry name" value="EF1B_G_C_sf"/>
</dbReference>